<protein>
    <submittedName>
        <fullName evidence="1">Uncharacterized protein</fullName>
    </submittedName>
</protein>
<sequence>MRSKKIFGIVVFAIMAAGMTIWMGNLAYAEEVHKHSEKAMAPEHPSVEEFVCPSCKEVRVSPEKGKALAAMPMVCPDCKNSITELAVHHCDKCGEDVLVCTMCKKASAELKTATMEGKCPKCKQVRRRPVKGKALAGWEMKCPDCKKKGKEMLIQHCDECGTEFLSCPICLKEQEKAK</sequence>
<dbReference type="Proteomes" id="UP000032309">
    <property type="component" value="Unassembled WGS sequence"/>
</dbReference>
<evidence type="ECO:0000313" key="2">
    <source>
        <dbReference type="Proteomes" id="UP000032309"/>
    </source>
</evidence>
<gene>
    <name evidence="1" type="ORF">BROSI_A3865</name>
</gene>
<name>A0ABQ0K2X8_9BACT</name>
<reference evidence="2" key="1">
    <citation type="journal article" date="2015" name="Genome Announc.">
        <title>Draft Genome Sequence of an Anaerobic Ammonium-Oxidizing Bacterium, "Candidatus Brocadia sinica".</title>
        <authorList>
            <person name="Oshiki M."/>
            <person name="Shinyako-Hata K."/>
            <person name="Satoh H."/>
            <person name="Okabe S."/>
        </authorList>
    </citation>
    <scope>NUCLEOTIDE SEQUENCE [LARGE SCALE GENOMIC DNA]</scope>
    <source>
        <strain evidence="2">JPN1</strain>
    </source>
</reference>
<evidence type="ECO:0000313" key="1">
    <source>
        <dbReference type="EMBL" id="GAN35316.1"/>
    </source>
</evidence>
<keyword evidence="2" id="KW-1185">Reference proteome</keyword>
<dbReference type="RefSeq" id="WP_052565466.1">
    <property type="nucleotide sequence ID" value="NZ_BAFN01000001.1"/>
</dbReference>
<accession>A0ABQ0K2X8</accession>
<comment type="caution">
    <text evidence="1">The sequence shown here is derived from an EMBL/GenBank/DDBJ whole genome shotgun (WGS) entry which is preliminary data.</text>
</comment>
<organism evidence="1 2">
    <name type="scientific">Candidatus Brocadia sinica JPN1</name>
    <dbReference type="NCBI Taxonomy" id="1197129"/>
    <lineage>
        <taxon>Bacteria</taxon>
        <taxon>Pseudomonadati</taxon>
        <taxon>Planctomycetota</taxon>
        <taxon>Candidatus Brocadiia</taxon>
        <taxon>Candidatus Brocadiales</taxon>
        <taxon>Candidatus Brocadiaceae</taxon>
        <taxon>Candidatus Brocadia</taxon>
    </lineage>
</organism>
<proteinExistence type="predicted"/>
<dbReference type="EMBL" id="BAFN01000001">
    <property type="protein sequence ID" value="GAN35316.1"/>
    <property type="molecule type" value="Genomic_DNA"/>
</dbReference>